<dbReference type="GO" id="GO:1903509">
    <property type="term" value="P:liposaccharide metabolic process"/>
    <property type="evidence" value="ECO:0007669"/>
    <property type="project" value="UniProtKB-ARBA"/>
</dbReference>
<evidence type="ECO:0000313" key="5">
    <source>
        <dbReference type="EMBL" id="WUM21770.1"/>
    </source>
</evidence>
<dbReference type="InterPro" id="IPR001296">
    <property type="entry name" value="Glyco_trans_1"/>
</dbReference>
<dbReference type="GO" id="GO:0016757">
    <property type="term" value="F:glycosyltransferase activity"/>
    <property type="evidence" value="ECO:0007669"/>
    <property type="project" value="UniProtKB-KW"/>
</dbReference>
<gene>
    <name evidence="5" type="ORF">OG579_08375</name>
</gene>
<dbReference type="SUPFAM" id="SSF53756">
    <property type="entry name" value="UDP-Glycosyltransferase/glycogen phosphorylase"/>
    <property type="match status" value="1"/>
</dbReference>
<dbReference type="KEGG" id="whr:OG579_08375"/>
<reference evidence="5 6" key="1">
    <citation type="submission" date="2022-10" db="EMBL/GenBank/DDBJ databases">
        <title>The complete genomes of actinobacterial strains from the NBC collection.</title>
        <authorList>
            <person name="Joergensen T.S."/>
            <person name="Alvarez Arevalo M."/>
            <person name="Sterndorff E.B."/>
            <person name="Faurdal D."/>
            <person name="Vuksanovic O."/>
            <person name="Mourched A.-S."/>
            <person name="Charusanti P."/>
            <person name="Shaw S."/>
            <person name="Blin K."/>
            <person name="Weber T."/>
        </authorList>
    </citation>
    <scope>NUCLEOTIDE SEQUENCE [LARGE SCALE GENOMIC DNA]</scope>
    <source>
        <strain evidence="5 6">NBC_00319</strain>
    </source>
</reference>
<dbReference type="PANTHER" id="PTHR45947:SF3">
    <property type="entry name" value="SULFOQUINOVOSYL TRANSFERASE SQD2"/>
    <property type="match status" value="1"/>
</dbReference>
<name>A0AAU4K6L8_9NOCA</name>
<keyword evidence="2" id="KW-0808">Transferase</keyword>
<evidence type="ECO:0000313" key="6">
    <source>
        <dbReference type="Proteomes" id="UP001432128"/>
    </source>
</evidence>
<evidence type="ECO:0000259" key="4">
    <source>
        <dbReference type="Pfam" id="PF13439"/>
    </source>
</evidence>
<dbReference type="GO" id="GO:1901137">
    <property type="term" value="P:carbohydrate derivative biosynthetic process"/>
    <property type="evidence" value="ECO:0007669"/>
    <property type="project" value="UniProtKB-ARBA"/>
</dbReference>
<dbReference type="Proteomes" id="UP001432128">
    <property type="component" value="Chromosome"/>
</dbReference>
<dbReference type="CDD" id="cd03801">
    <property type="entry name" value="GT4_PimA-like"/>
    <property type="match status" value="1"/>
</dbReference>
<dbReference type="Pfam" id="PF13439">
    <property type="entry name" value="Glyco_transf_4"/>
    <property type="match status" value="1"/>
</dbReference>
<dbReference type="InterPro" id="IPR028098">
    <property type="entry name" value="Glyco_trans_4-like_N"/>
</dbReference>
<feature type="domain" description="Glycosyl transferase family 1" evidence="3">
    <location>
        <begin position="183"/>
        <end position="329"/>
    </location>
</feature>
<dbReference type="EMBL" id="CP108021">
    <property type="protein sequence ID" value="WUM21770.1"/>
    <property type="molecule type" value="Genomic_DNA"/>
</dbReference>
<evidence type="ECO:0000256" key="2">
    <source>
        <dbReference type="ARBA" id="ARBA00022679"/>
    </source>
</evidence>
<keyword evidence="1" id="KW-0328">Glycosyltransferase</keyword>
<evidence type="ECO:0000259" key="3">
    <source>
        <dbReference type="Pfam" id="PF00534"/>
    </source>
</evidence>
<keyword evidence="6" id="KW-1185">Reference proteome</keyword>
<dbReference type="AlphaFoldDB" id="A0AAU4K6L8"/>
<dbReference type="InterPro" id="IPR050194">
    <property type="entry name" value="Glycosyltransferase_grp1"/>
</dbReference>
<dbReference type="Gene3D" id="3.40.50.2000">
    <property type="entry name" value="Glycogen Phosphorylase B"/>
    <property type="match status" value="2"/>
</dbReference>
<dbReference type="Pfam" id="PF00534">
    <property type="entry name" value="Glycos_transf_1"/>
    <property type="match status" value="1"/>
</dbReference>
<feature type="domain" description="Glycosyltransferase subfamily 4-like N-terminal" evidence="4">
    <location>
        <begin position="47"/>
        <end position="166"/>
    </location>
</feature>
<dbReference type="RefSeq" id="WP_328858754.1">
    <property type="nucleotide sequence ID" value="NZ_CP108021.1"/>
</dbReference>
<organism evidence="5 6">
    <name type="scientific">Williamsia herbipolensis</name>
    <dbReference type="NCBI Taxonomy" id="1603258"/>
    <lineage>
        <taxon>Bacteria</taxon>
        <taxon>Bacillati</taxon>
        <taxon>Actinomycetota</taxon>
        <taxon>Actinomycetes</taxon>
        <taxon>Mycobacteriales</taxon>
        <taxon>Nocardiaceae</taxon>
        <taxon>Williamsia</taxon>
    </lineage>
</organism>
<sequence length="354" mass="39529">MESVAFRPGGLNRYFAALCKEFERMPDWDTRVIRWSDHVTVKRAGVVGTAKRVVFYLRKGLDDRSEIVDSHFSFYGLAYILGRSLSGRKSGYTFISHFHGPWYAESRIAKPRRLNSFKFKRLIEKFVYSRSTIIVVLSEFFRDYLVEHFGVEGEKIHILKPGVDTEWFFYREFDKPRLSATNLLAVRRLDARMGLDVAIRALPHMDPSATLTIAGDGRERGSLEGLVSELGLMGRVHFAGKVSDRQLVTLYQTHDATVVPSIALEGFGMVVLESLSCGTPVVASRLGGLVEALEEFDSSLLVDPGSPEALASRISAVVASGAPTRESCRAFALSHEWSSVAKNHSDLYRASRDG</sequence>
<proteinExistence type="predicted"/>
<protein>
    <submittedName>
        <fullName evidence="5">Glycosyltransferase family 4 protein</fullName>
    </submittedName>
</protein>
<accession>A0AAU4K6L8</accession>
<dbReference type="PANTHER" id="PTHR45947">
    <property type="entry name" value="SULFOQUINOVOSYL TRANSFERASE SQD2"/>
    <property type="match status" value="1"/>
</dbReference>
<evidence type="ECO:0000256" key="1">
    <source>
        <dbReference type="ARBA" id="ARBA00022676"/>
    </source>
</evidence>